<proteinExistence type="predicted"/>
<sequence length="319" mass="35509">MEKHHALDNIDLATFKALLADYPAAVPKTLAGLEEQRLVTIPAAVHSRDPLHLTKDELALLMDWKLTHGKFRGQLKKLIQQNEGVTVKSTTIEAFRMPLDTGADVQKAMATLSTLRGVGPATASLLLSVKDEANVPFFSDELYRWALWSDEAGGGWTREIKYSEKAYMELYPRVQELRERLESEGGEMVSALHVENVAYVLGRRALGGETEAKLKARAPAKTPRKRKAKEAEEDDGDEKIEAPIATKKSKSRKLKQTALWPLSVAGRARSARAVQTEYDFPASNSPLRPSLLRDLEAKHNDIRHTTRHFKPDQTPGAGQ</sequence>
<name>A0A4U0XI98_9PEZI</name>
<dbReference type="AlphaFoldDB" id="A0A4U0XI98"/>
<dbReference type="PANTHER" id="PTHR21521">
    <property type="entry name" value="AMUN, ISOFORM A"/>
    <property type="match status" value="1"/>
</dbReference>
<gene>
    <name evidence="2" type="ORF">B0A55_05847</name>
</gene>
<feature type="compositionally biased region" description="Basic residues" evidence="1">
    <location>
        <begin position="215"/>
        <end position="228"/>
    </location>
</feature>
<accession>A0A4U0XI98</accession>
<dbReference type="STRING" id="329884.A0A4U0XI98"/>
<evidence type="ECO:0000313" key="2">
    <source>
        <dbReference type="EMBL" id="TKA76790.1"/>
    </source>
</evidence>
<feature type="compositionally biased region" description="Basic and acidic residues" evidence="1">
    <location>
        <begin position="295"/>
        <end position="304"/>
    </location>
</feature>
<dbReference type="EMBL" id="NAJQ01000153">
    <property type="protein sequence ID" value="TKA76790.1"/>
    <property type="molecule type" value="Genomic_DNA"/>
</dbReference>
<dbReference type="OrthoDB" id="8249012at2759"/>
<keyword evidence="3" id="KW-1185">Reference proteome</keyword>
<protein>
    <submittedName>
        <fullName evidence="2">Uncharacterized protein</fullName>
    </submittedName>
</protein>
<comment type="caution">
    <text evidence="2">The sequence shown here is derived from an EMBL/GenBank/DDBJ whole genome shotgun (WGS) entry which is preliminary data.</text>
</comment>
<reference evidence="2 3" key="1">
    <citation type="submission" date="2017-03" db="EMBL/GenBank/DDBJ databases">
        <title>Genomes of endolithic fungi from Antarctica.</title>
        <authorList>
            <person name="Coleine C."/>
            <person name="Masonjones S."/>
            <person name="Stajich J.E."/>
        </authorList>
    </citation>
    <scope>NUCLEOTIDE SEQUENCE [LARGE SCALE GENOMIC DNA]</scope>
    <source>
        <strain evidence="2 3">CCFEE 5184</strain>
    </source>
</reference>
<evidence type="ECO:0000313" key="3">
    <source>
        <dbReference type="Proteomes" id="UP000309340"/>
    </source>
</evidence>
<organism evidence="2 3">
    <name type="scientific">Friedmanniomyces simplex</name>
    <dbReference type="NCBI Taxonomy" id="329884"/>
    <lineage>
        <taxon>Eukaryota</taxon>
        <taxon>Fungi</taxon>
        <taxon>Dikarya</taxon>
        <taxon>Ascomycota</taxon>
        <taxon>Pezizomycotina</taxon>
        <taxon>Dothideomycetes</taxon>
        <taxon>Dothideomycetidae</taxon>
        <taxon>Mycosphaerellales</taxon>
        <taxon>Teratosphaeriaceae</taxon>
        <taxon>Friedmanniomyces</taxon>
    </lineage>
</organism>
<feature type="region of interest" description="Disordered" evidence="1">
    <location>
        <begin position="212"/>
        <end position="241"/>
    </location>
</feature>
<dbReference type="Proteomes" id="UP000309340">
    <property type="component" value="Unassembled WGS sequence"/>
</dbReference>
<feature type="region of interest" description="Disordered" evidence="1">
    <location>
        <begin position="295"/>
        <end position="319"/>
    </location>
</feature>
<dbReference type="PANTHER" id="PTHR21521:SF0">
    <property type="entry name" value="AMUN, ISOFORM A"/>
    <property type="match status" value="1"/>
</dbReference>
<evidence type="ECO:0000256" key="1">
    <source>
        <dbReference type="SAM" id="MobiDB-lite"/>
    </source>
</evidence>